<accession>A0A291C247</accession>
<reference evidence="6" key="1">
    <citation type="journal article" date="2017" name="Genome Biol. Evol.">
        <title>Divergence of the Venom Exogene Repertoire in Two Sister Species of Turriconus.</title>
        <authorList>
            <person name="Li Q."/>
            <person name="Barghi N."/>
            <person name="Lu A."/>
            <person name="Fedosov A.E."/>
            <person name="Bandyopadhyay P.K."/>
            <person name="Lluisma A.O."/>
            <person name="Concepcion G.P."/>
            <person name="Yandell M."/>
            <person name="Olivera B.M."/>
            <person name="Safavi-Hemami H."/>
        </authorList>
    </citation>
    <scope>NUCLEOTIDE SEQUENCE</scope>
    <source>
        <strain evidence="6">T_Amz5.17ii</strain>
    </source>
</reference>
<keyword evidence="4 5" id="KW-0732">Signal</keyword>
<dbReference type="EMBL" id="MF576709">
    <property type="protein sequence ID" value="ATF27543.1"/>
    <property type="molecule type" value="mRNA"/>
</dbReference>
<dbReference type="GO" id="GO:0090729">
    <property type="term" value="F:toxin activity"/>
    <property type="evidence" value="ECO:0007669"/>
    <property type="project" value="UniProtKB-UniRule"/>
</dbReference>
<dbReference type="AlphaFoldDB" id="A0A291C247"/>
<evidence type="ECO:0000256" key="4">
    <source>
        <dbReference type="ARBA" id="ARBA00022729"/>
    </source>
</evidence>
<keyword evidence="3 5" id="KW-0800">Toxin</keyword>
<organism evidence="6">
    <name type="scientific">Conus andremenezi</name>
    <dbReference type="NCBI Taxonomy" id="1077466"/>
    <lineage>
        <taxon>Eukaryota</taxon>
        <taxon>Metazoa</taxon>
        <taxon>Spiralia</taxon>
        <taxon>Lophotrochozoa</taxon>
        <taxon>Mollusca</taxon>
        <taxon>Gastropoda</taxon>
        <taxon>Caenogastropoda</taxon>
        <taxon>Neogastropoda</taxon>
        <taxon>Conoidea</taxon>
        <taxon>Conidae</taxon>
        <taxon>Conus</taxon>
        <taxon>Turriconus</taxon>
    </lineage>
</organism>
<evidence type="ECO:0000256" key="5">
    <source>
        <dbReference type="RuleBase" id="RU367125"/>
    </source>
</evidence>
<feature type="signal peptide" evidence="5">
    <location>
        <begin position="1"/>
        <end position="19"/>
    </location>
</feature>
<evidence type="ECO:0000256" key="2">
    <source>
        <dbReference type="ARBA" id="ARBA00022525"/>
    </source>
</evidence>
<dbReference type="InterPro" id="IPR031565">
    <property type="entry name" value="T-conotoxin"/>
</dbReference>
<proteinExistence type="evidence at transcript level"/>
<dbReference type="GO" id="GO:0005576">
    <property type="term" value="C:extracellular region"/>
    <property type="evidence" value="ECO:0007669"/>
    <property type="project" value="UniProtKB-SubCell"/>
</dbReference>
<reference evidence="6" key="2">
    <citation type="submission" date="2017-07" db="EMBL/GenBank/DDBJ databases">
        <authorList>
            <person name="Sun Z.S."/>
            <person name="Albrecht U."/>
            <person name="Echele G."/>
            <person name="Lee C.C."/>
        </authorList>
    </citation>
    <scope>NUCLEOTIDE SEQUENCE</scope>
    <source>
        <strain evidence="6">T_Amz5.17ii</strain>
    </source>
</reference>
<sequence>MRCLPVFIILLLLIPSAHSVDARPTTKDDVPLAYFHARPKTKDDVPLASFHDNAMRPEQRRCRCRPGQRWCC</sequence>
<comment type="similarity">
    <text evidence="5">Belongs to the conotoxin T superfamily.</text>
</comment>
<dbReference type="Pfam" id="PF16981">
    <property type="entry name" value="Chi-conotoxin"/>
    <property type="match status" value="1"/>
</dbReference>
<evidence type="ECO:0000256" key="1">
    <source>
        <dbReference type="ARBA" id="ARBA00004613"/>
    </source>
</evidence>
<keyword evidence="2 5" id="KW-0964">Secreted</keyword>
<evidence type="ECO:0000313" key="6">
    <source>
        <dbReference type="EMBL" id="ATF27543.1"/>
    </source>
</evidence>
<feature type="chain" id="PRO_5028514903" description="Conotoxin" evidence="5">
    <location>
        <begin position="20"/>
        <end position="72"/>
    </location>
</feature>
<evidence type="ECO:0000256" key="3">
    <source>
        <dbReference type="ARBA" id="ARBA00022656"/>
    </source>
</evidence>
<protein>
    <recommendedName>
        <fullName evidence="5">Conotoxin</fullName>
    </recommendedName>
</protein>
<name>A0A291C247_9COND</name>
<comment type="subcellular location">
    <subcellularLocation>
        <location evidence="1 5">Secreted</location>
    </subcellularLocation>
</comment>